<keyword evidence="2" id="KW-1185">Reference proteome</keyword>
<dbReference type="Proteomes" id="UP000250266">
    <property type="component" value="Unassembled WGS sequence"/>
</dbReference>
<accession>A0A8E2EIV2</accession>
<evidence type="ECO:0000313" key="1">
    <source>
        <dbReference type="EMBL" id="OCK84373.1"/>
    </source>
</evidence>
<reference evidence="1 2" key="1">
    <citation type="journal article" date="2016" name="Nat. Commun.">
        <title>Ectomycorrhizal ecology is imprinted in the genome of the dominant symbiotic fungus Cenococcum geophilum.</title>
        <authorList>
            <consortium name="DOE Joint Genome Institute"/>
            <person name="Peter M."/>
            <person name="Kohler A."/>
            <person name="Ohm R.A."/>
            <person name="Kuo A."/>
            <person name="Krutzmann J."/>
            <person name="Morin E."/>
            <person name="Arend M."/>
            <person name="Barry K.W."/>
            <person name="Binder M."/>
            <person name="Choi C."/>
            <person name="Clum A."/>
            <person name="Copeland A."/>
            <person name="Grisel N."/>
            <person name="Haridas S."/>
            <person name="Kipfer T."/>
            <person name="LaButti K."/>
            <person name="Lindquist E."/>
            <person name="Lipzen A."/>
            <person name="Maire R."/>
            <person name="Meier B."/>
            <person name="Mihaltcheva S."/>
            <person name="Molinier V."/>
            <person name="Murat C."/>
            <person name="Poggeler S."/>
            <person name="Quandt C.A."/>
            <person name="Sperisen C."/>
            <person name="Tritt A."/>
            <person name="Tisserant E."/>
            <person name="Crous P.W."/>
            <person name="Henrissat B."/>
            <person name="Nehls U."/>
            <person name="Egli S."/>
            <person name="Spatafora J.W."/>
            <person name="Grigoriev I.V."/>
            <person name="Martin F.M."/>
        </authorList>
    </citation>
    <scope>NUCLEOTIDE SEQUENCE [LARGE SCALE GENOMIC DNA]</scope>
    <source>
        <strain evidence="1 2">CBS 459.81</strain>
    </source>
</reference>
<sequence>MLTTRVGGRSSLPLASSLLCALELSDVLGRRSSVHAYSEDGVEEVWLGVCV</sequence>
<gene>
    <name evidence="1" type="ORF">K432DRAFT_378584</name>
</gene>
<proteinExistence type="predicted"/>
<name>A0A8E2EIV2_9PEZI</name>
<protein>
    <submittedName>
        <fullName evidence="1">Uncharacterized protein</fullName>
    </submittedName>
</protein>
<dbReference type="EMBL" id="KV744838">
    <property type="protein sequence ID" value="OCK84373.1"/>
    <property type="molecule type" value="Genomic_DNA"/>
</dbReference>
<dbReference type="AlphaFoldDB" id="A0A8E2EIV2"/>
<evidence type="ECO:0000313" key="2">
    <source>
        <dbReference type="Proteomes" id="UP000250266"/>
    </source>
</evidence>
<organism evidence="1 2">
    <name type="scientific">Lepidopterella palustris CBS 459.81</name>
    <dbReference type="NCBI Taxonomy" id="1314670"/>
    <lineage>
        <taxon>Eukaryota</taxon>
        <taxon>Fungi</taxon>
        <taxon>Dikarya</taxon>
        <taxon>Ascomycota</taxon>
        <taxon>Pezizomycotina</taxon>
        <taxon>Dothideomycetes</taxon>
        <taxon>Pleosporomycetidae</taxon>
        <taxon>Mytilinidiales</taxon>
        <taxon>Argynnaceae</taxon>
        <taxon>Lepidopterella</taxon>
    </lineage>
</organism>